<evidence type="ECO:0000313" key="2">
    <source>
        <dbReference type="Proteomes" id="UP001497516"/>
    </source>
</evidence>
<dbReference type="PANTHER" id="PTHR33103">
    <property type="entry name" value="OS01G0153900 PROTEIN"/>
    <property type="match status" value="1"/>
</dbReference>
<dbReference type="EMBL" id="OZ034817">
    <property type="protein sequence ID" value="CAL1381858.1"/>
    <property type="molecule type" value="Genomic_DNA"/>
</dbReference>
<organism evidence="1 2">
    <name type="scientific">Linum trigynum</name>
    <dbReference type="NCBI Taxonomy" id="586398"/>
    <lineage>
        <taxon>Eukaryota</taxon>
        <taxon>Viridiplantae</taxon>
        <taxon>Streptophyta</taxon>
        <taxon>Embryophyta</taxon>
        <taxon>Tracheophyta</taxon>
        <taxon>Spermatophyta</taxon>
        <taxon>Magnoliopsida</taxon>
        <taxon>eudicotyledons</taxon>
        <taxon>Gunneridae</taxon>
        <taxon>Pentapetalae</taxon>
        <taxon>rosids</taxon>
        <taxon>fabids</taxon>
        <taxon>Malpighiales</taxon>
        <taxon>Linaceae</taxon>
        <taxon>Linum</taxon>
    </lineage>
</organism>
<dbReference type="AlphaFoldDB" id="A0AAV2E7C9"/>
<evidence type="ECO:0000313" key="1">
    <source>
        <dbReference type="EMBL" id="CAL1381858.1"/>
    </source>
</evidence>
<name>A0AAV2E7C9_9ROSI</name>
<dbReference type="Pfam" id="PF05056">
    <property type="entry name" value="DUF674"/>
    <property type="match status" value="1"/>
</dbReference>
<accession>A0AAV2E7C9</accession>
<dbReference type="PANTHER" id="PTHR33103:SF19">
    <property type="entry name" value="OS09G0544700 PROTEIN"/>
    <property type="match status" value="1"/>
</dbReference>
<gene>
    <name evidence="1" type="ORF">LTRI10_LOCUS23212</name>
</gene>
<proteinExistence type="predicted"/>
<sequence>MKRQYHRLGRSMLAKISANNLSYLQHEYEPRGSLVGSQAAASTSAQRGGLVKGVVTYMVMDNLEVMPMSTISSIALLNKFNITELGSL</sequence>
<dbReference type="InterPro" id="IPR007750">
    <property type="entry name" value="DUF674"/>
</dbReference>
<protein>
    <submittedName>
        <fullName evidence="1">Uncharacterized protein</fullName>
    </submittedName>
</protein>
<reference evidence="1 2" key="1">
    <citation type="submission" date="2024-04" db="EMBL/GenBank/DDBJ databases">
        <authorList>
            <person name="Fracassetti M."/>
        </authorList>
    </citation>
    <scope>NUCLEOTIDE SEQUENCE [LARGE SCALE GENOMIC DNA]</scope>
</reference>
<keyword evidence="2" id="KW-1185">Reference proteome</keyword>
<dbReference type="Proteomes" id="UP001497516">
    <property type="component" value="Chromosome 4"/>
</dbReference>